<accession>A0A6J4JSW3</accession>
<gene>
    <name evidence="1" type="ORF">AVDCRST_MAG56-4184</name>
</gene>
<name>A0A6J4JSW3_9SPHI</name>
<organism evidence="1">
    <name type="scientific">uncultured Cytophagales bacterium</name>
    <dbReference type="NCBI Taxonomy" id="158755"/>
    <lineage>
        <taxon>Bacteria</taxon>
        <taxon>Pseudomonadati</taxon>
        <taxon>Bacteroidota</taxon>
        <taxon>Sphingobacteriia</taxon>
        <taxon>Sphingobacteriales</taxon>
        <taxon>environmental samples</taxon>
    </lineage>
</organism>
<dbReference type="AlphaFoldDB" id="A0A6J4JSW3"/>
<proteinExistence type="predicted"/>
<dbReference type="EMBL" id="CADCTQ010000352">
    <property type="protein sequence ID" value="CAA9286528.1"/>
    <property type="molecule type" value="Genomic_DNA"/>
</dbReference>
<evidence type="ECO:0000313" key="1">
    <source>
        <dbReference type="EMBL" id="CAA9286528.1"/>
    </source>
</evidence>
<sequence>MAITYDITKDYLYQQGQEQGIERGRKQGQQEMPRQMIENLLKLETISPENIAKAASVPLEYVQQIAAELEK</sequence>
<protein>
    <submittedName>
        <fullName evidence="1">Uncharacterized protein</fullName>
    </submittedName>
</protein>
<reference evidence="1" key="1">
    <citation type="submission" date="2020-02" db="EMBL/GenBank/DDBJ databases">
        <authorList>
            <person name="Meier V. D."/>
        </authorList>
    </citation>
    <scope>NUCLEOTIDE SEQUENCE</scope>
    <source>
        <strain evidence="1">AVDCRST_MAG56</strain>
    </source>
</reference>